<comment type="caution">
    <text evidence="1">The sequence shown here is derived from an EMBL/GenBank/DDBJ whole genome shotgun (WGS) entry which is preliminary data.</text>
</comment>
<accession>A0A0F9IIT2</accession>
<sequence>MITVKERRFGSWCEGPQCCIETMRLVIGGPHLLLRLYPAGTEENQIGTRADPRVGAFMAFRLRIDALSGGNIEQFLARILTGCPTSKTETVRFVGELLDNLFPRSAGWILSDVRNRDVIDYGWEHLSVDERRELTRAS</sequence>
<dbReference type="EMBL" id="LAZR01019110">
    <property type="protein sequence ID" value="KKL93725.1"/>
    <property type="molecule type" value="Genomic_DNA"/>
</dbReference>
<name>A0A0F9IIT2_9ZZZZ</name>
<gene>
    <name evidence="1" type="ORF">LCGC14_1871800</name>
</gene>
<evidence type="ECO:0000313" key="1">
    <source>
        <dbReference type="EMBL" id="KKL93725.1"/>
    </source>
</evidence>
<protein>
    <submittedName>
        <fullName evidence="1">Uncharacterized protein</fullName>
    </submittedName>
</protein>
<proteinExistence type="predicted"/>
<reference evidence="1" key="1">
    <citation type="journal article" date="2015" name="Nature">
        <title>Complex archaea that bridge the gap between prokaryotes and eukaryotes.</title>
        <authorList>
            <person name="Spang A."/>
            <person name="Saw J.H."/>
            <person name="Jorgensen S.L."/>
            <person name="Zaremba-Niedzwiedzka K."/>
            <person name="Martijn J."/>
            <person name="Lind A.E."/>
            <person name="van Eijk R."/>
            <person name="Schleper C."/>
            <person name="Guy L."/>
            <person name="Ettema T.J."/>
        </authorList>
    </citation>
    <scope>NUCLEOTIDE SEQUENCE</scope>
</reference>
<dbReference type="AlphaFoldDB" id="A0A0F9IIT2"/>
<organism evidence="1">
    <name type="scientific">marine sediment metagenome</name>
    <dbReference type="NCBI Taxonomy" id="412755"/>
    <lineage>
        <taxon>unclassified sequences</taxon>
        <taxon>metagenomes</taxon>
        <taxon>ecological metagenomes</taxon>
    </lineage>
</organism>